<dbReference type="Gene3D" id="1.10.3210.10">
    <property type="entry name" value="Hypothetical protein af1432"/>
    <property type="match status" value="1"/>
</dbReference>
<evidence type="ECO:0008006" key="3">
    <source>
        <dbReference type="Google" id="ProtNLM"/>
    </source>
</evidence>
<gene>
    <name evidence="1" type="ORF">UU65_C0006G0021</name>
</gene>
<protein>
    <recommendedName>
        <fullName evidence="3">HD domain-containing protein</fullName>
    </recommendedName>
</protein>
<reference evidence="1 2" key="1">
    <citation type="journal article" date="2015" name="Nature">
        <title>rRNA introns, odd ribosomes, and small enigmatic genomes across a large radiation of phyla.</title>
        <authorList>
            <person name="Brown C.T."/>
            <person name="Hug L.A."/>
            <person name="Thomas B.C."/>
            <person name="Sharon I."/>
            <person name="Castelle C.J."/>
            <person name="Singh A."/>
            <person name="Wilkins M.J."/>
            <person name="Williams K.H."/>
            <person name="Banfield J.F."/>
        </authorList>
    </citation>
    <scope>NUCLEOTIDE SEQUENCE [LARGE SCALE GENOMIC DNA]</scope>
</reference>
<dbReference type="Proteomes" id="UP000033869">
    <property type="component" value="Unassembled WGS sequence"/>
</dbReference>
<accession>A0A0G0YGI0</accession>
<evidence type="ECO:0000313" key="1">
    <source>
        <dbReference type="EMBL" id="KKS08651.1"/>
    </source>
</evidence>
<evidence type="ECO:0000313" key="2">
    <source>
        <dbReference type="Proteomes" id="UP000033869"/>
    </source>
</evidence>
<comment type="caution">
    <text evidence="1">The sequence shown here is derived from an EMBL/GenBank/DDBJ whole genome shotgun (WGS) entry which is preliminary data.</text>
</comment>
<dbReference type="SUPFAM" id="SSF109604">
    <property type="entry name" value="HD-domain/PDEase-like"/>
    <property type="match status" value="1"/>
</dbReference>
<dbReference type="AlphaFoldDB" id="A0A0G0YGI0"/>
<name>A0A0G0YGI0_UNCC2</name>
<proteinExistence type="predicted"/>
<organism evidence="1 2">
    <name type="scientific">candidate division CPR2 bacterium GW2011_GWC1_41_48</name>
    <dbReference type="NCBI Taxonomy" id="1618344"/>
    <lineage>
        <taxon>Bacteria</taxon>
        <taxon>Bacteria division CPR2</taxon>
    </lineage>
</organism>
<dbReference type="EMBL" id="LCBL01000006">
    <property type="protein sequence ID" value="KKS08651.1"/>
    <property type="molecule type" value="Genomic_DNA"/>
</dbReference>
<sequence length="446" mass="49856">MKTKSLATAQQIEEARGNLRATMAVIGDMIAGKFVDPQGLIKSLTNDVEEFETSFLEGPYYQPDATTIAGMNAWVSNSEAKERKLSEIADVFLTHLPTARNTPGHDARHILKDAIAAIEILMDDKIDDYRQIFLIGALTHDVGRLFEKDLLGGTDLSPESEHAKISYMVVKMILDCFELPKGIRDTILFSVSKHTKGTIASNNEVQKLAATCDMMQLFGSEGLSRFWQADIGSGNNRLVPYCDPIRRTVLALPGSKDEVTMAEHAEFFVRNSYPTPSKTAMKIIDREKVVTGLYLMLSNSSIMQQQTFYPELERDAGRPIANTEIQFKKPFSEKVWTDIKEGIDHKTHKTMIEMADRDSLDTLAMEIVASAHAGITINEIENINRRIKELKGGEIRLHKLGAAYILIEREKLDKHHASVVARALTTYPEGALAHSMAKVIREKFAF</sequence>